<feature type="region of interest" description="Disordered" evidence="1">
    <location>
        <begin position="1"/>
        <end position="168"/>
    </location>
</feature>
<feature type="compositionally biased region" description="Basic and acidic residues" evidence="1">
    <location>
        <begin position="158"/>
        <end position="168"/>
    </location>
</feature>
<feature type="compositionally biased region" description="Polar residues" evidence="1">
    <location>
        <begin position="125"/>
        <end position="138"/>
    </location>
</feature>
<feature type="compositionally biased region" description="Basic and acidic residues" evidence="1">
    <location>
        <begin position="852"/>
        <end position="871"/>
    </location>
</feature>
<dbReference type="PANTHER" id="PTHR31434">
    <property type="entry name" value="S PHASE CYCLIN A-ASSOCIATED PROTEIN IN THE ENDOPLASMIC RETICULUM"/>
    <property type="match status" value="1"/>
</dbReference>
<evidence type="ECO:0000259" key="2">
    <source>
        <dbReference type="Pfam" id="PF16501"/>
    </source>
</evidence>
<dbReference type="Proteomes" id="UP000594262">
    <property type="component" value="Unplaced"/>
</dbReference>
<protein>
    <recommendedName>
        <fullName evidence="2">S phase cyclin A-associated protein in the endoplasmic reticulum N-terminal domain-containing protein</fullName>
    </recommendedName>
</protein>
<feature type="compositionally biased region" description="Basic and acidic residues" evidence="1">
    <location>
        <begin position="22"/>
        <end position="68"/>
    </location>
</feature>
<feature type="region of interest" description="Disordered" evidence="1">
    <location>
        <begin position="548"/>
        <end position="581"/>
    </location>
</feature>
<feature type="compositionally biased region" description="Basic and acidic residues" evidence="1">
    <location>
        <begin position="642"/>
        <end position="653"/>
    </location>
</feature>
<feature type="region of interest" description="Disordered" evidence="1">
    <location>
        <begin position="175"/>
        <end position="194"/>
    </location>
</feature>
<organism evidence="3 4">
    <name type="scientific">Clytia hemisphaerica</name>
    <dbReference type="NCBI Taxonomy" id="252671"/>
    <lineage>
        <taxon>Eukaryota</taxon>
        <taxon>Metazoa</taxon>
        <taxon>Cnidaria</taxon>
        <taxon>Hydrozoa</taxon>
        <taxon>Hydroidolina</taxon>
        <taxon>Leptothecata</taxon>
        <taxon>Obeliida</taxon>
        <taxon>Clytiidae</taxon>
        <taxon>Clytia</taxon>
    </lineage>
</organism>
<dbReference type="InterPro" id="IPR032446">
    <property type="entry name" value="SCAPER_N"/>
</dbReference>
<dbReference type="RefSeq" id="XP_066935860.1">
    <property type="nucleotide sequence ID" value="XM_067079759.1"/>
</dbReference>
<dbReference type="Pfam" id="PF16501">
    <property type="entry name" value="SCAPER_N"/>
    <property type="match status" value="1"/>
</dbReference>
<dbReference type="SUPFAM" id="SSF57667">
    <property type="entry name" value="beta-beta-alpha zinc fingers"/>
    <property type="match status" value="1"/>
</dbReference>
<dbReference type="Gene3D" id="3.30.160.60">
    <property type="entry name" value="Classic Zinc Finger"/>
    <property type="match status" value="1"/>
</dbReference>
<feature type="compositionally biased region" description="Low complexity" evidence="1">
    <location>
        <begin position="390"/>
        <end position="403"/>
    </location>
</feature>
<keyword evidence="4" id="KW-1185">Reference proteome</keyword>
<feature type="compositionally biased region" description="Polar residues" evidence="1">
    <location>
        <begin position="409"/>
        <end position="444"/>
    </location>
</feature>
<feature type="compositionally biased region" description="Polar residues" evidence="1">
    <location>
        <begin position="181"/>
        <end position="194"/>
    </location>
</feature>
<dbReference type="EnsemblMetazoa" id="CLYHEMT022824.1">
    <property type="protein sequence ID" value="CLYHEMP022824.1"/>
    <property type="gene ID" value="CLYHEMG022824"/>
</dbReference>
<evidence type="ECO:0000256" key="1">
    <source>
        <dbReference type="SAM" id="MobiDB-lite"/>
    </source>
</evidence>
<feature type="region of interest" description="Disordered" evidence="1">
    <location>
        <begin position="367"/>
        <end position="444"/>
    </location>
</feature>
<feature type="region of interest" description="Disordered" evidence="1">
    <location>
        <begin position="629"/>
        <end position="653"/>
    </location>
</feature>
<dbReference type="GeneID" id="136823578"/>
<feature type="region of interest" description="Disordered" evidence="1">
    <location>
        <begin position="852"/>
        <end position="887"/>
    </location>
</feature>
<dbReference type="OrthoDB" id="71500at2759"/>
<feature type="region of interest" description="Disordered" evidence="1">
    <location>
        <begin position="760"/>
        <end position="780"/>
    </location>
</feature>
<dbReference type="InterPro" id="IPR036236">
    <property type="entry name" value="Znf_C2H2_sf"/>
</dbReference>
<sequence length="1520" mass="173226">MLQRANSHGSINKKKKNGFLLTKEKSQPEFRRTGSKEKIRRNNDVRPEFNRGGSRDNVRKIVEKEGKIARNLVAWSVPSEKDEKNKKQRGRSKQKSPNTNQSKSKSKLTKSPPQAHYPNKPDNLKLNTNKTPSVNDSSDPSKPDLPKYGSSDGSTGSTERETKSEEYQERIRKAIEKGSEETNPSQRPNSVTSFQTQKNLRARYWSYLFDNFHRAVDEIYTTCEHDESTIECKEVIMMLESCKRDFTSLIHRLEVFNQYENSNTRPQSLAWEVRKQMSPGKCSSPTMNPRRSPSPAATRFLNFGAPKMTPFSWADRVRGFSNKSSATDISIQTTLVSENNTITKGNLPSPVLEASIEESNKSIIVAGNEDANQDEEEGWELVTKGRSRSKGSNFSNSSGSSVQRRSKNNTVGNATENNLTKSVSTSSSMITDNNSKTENSVSTTSVEYVRPGASLHREDNNSATASVGRMESLSRSSTIIEEYVDVGDVSDSLMQSTSSFNVDTVDLAFGLTESEIQIKEEQEKALASAIEEEENLCKELEEEVLKVDDHDDDISSDRDYTVSDGRETPKDISDEIPMDSSMDEGEKQITWEEMCQQYDQEHESGSSMDWGEMMELSETVRMPGRALELHNKLSSPSRKKSRSESVKRSEERMARAERRRLKFLVDKCERLRSLSEKVRNVRELKYKLISEKEESMVHQMKRAEMNRTVMLQEKVRKAQEEEMKVNEIAFINCLEAQNKRMEVQEKHQISEARLQELMEKKQRRKEDKIAKEEAAMERRKQIEHERLARLEEIKEKRGNQAAKWQKERTEREKVREEQAKGRQRDREMKVAARNEALQQATEELQKRIEQKHIESTKRHEQKLSEVKEKSRAASSSRHSTVEETPSAVPYSKLKKCTLCDVEIFSDVYMVSHLKGKQHKLAVKEINKKITDAEMESFSSKFISDTDGINPKKQREKDEREKTFKKRGKKLKARMANKGREYESALMANMKFVESSKRGKLQKNCKEISKILQGHSNGPWPQKKIASIDKVLGELTRAFEGPNTYLDKRIFCQIGGLSTLSRILLLWDISNVDKSPKKVVPAKLIKHTTDVILISCKGCLENCQYMLLSNKIALLVDLLGYLLNTIESKSKDTATTATTSEKDSPPSQLTISSILSSSGNHIVLALHPLLTESEESHLVMSLLDTIQCILAPFCPKWPIKKDDAAMPKDFNQRLFDFVNYVICENIFEKLSEVFATVHGPVEDNETVLRLQTIVTFMQPLAFCLIRLDQIFHSKKEEASLFCQLIQEKSFFGLVALLYSLLHQGATRISPSPLPLGEFTVSILVKVFRTMNTFALIDVPTFQRTLAGEGTSFQYRSVTNYLLRYTSINDKNDELLHEVIINIGYFTVVNEENQAYLQLGRGPSVLQQLTTLPFGFFSDPRLKNILFPTLISVCFKNNANKETIAQDVSPAILSQYIEERMKDQQNQAPKSVESIDERSNILLRFPKSMLIQAQEFFLKSNVNKMAEMATSESQQLSDLPVN</sequence>
<feature type="domain" description="S phase cyclin A-associated protein in the endoplasmic reticulum N-terminal" evidence="2">
    <location>
        <begin position="195"/>
        <end position="283"/>
    </location>
</feature>
<dbReference type="PANTHER" id="PTHR31434:SF2">
    <property type="entry name" value="S PHASE CYCLIN A-ASSOCIATED PROTEIN IN THE ENDOPLASMIC RETICULUM"/>
    <property type="match status" value="1"/>
</dbReference>
<evidence type="ECO:0000313" key="3">
    <source>
        <dbReference type="EnsemblMetazoa" id="CLYHEMP022824.1"/>
    </source>
</evidence>
<name>A0A7M5XFV5_9CNID</name>
<feature type="compositionally biased region" description="Basic and acidic residues" evidence="1">
    <location>
        <begin position="548"/>
        <end position="573"/>
    </location>
</feature>
<accession>A0A7M5XFV5</accession>
<reference evidence="3" key="1">
    <citation type="submission" date="2021-01" db="UniProtKB">
        <authorList>
            <consortium name="EnsemblMetazoa"/>
        </authorList>
    </citation>
    <scope>IDENTIFICATION</scope>
</reference>
<evidence type="ECO:0000313" key="4">
    <source>
        <dbReference type="Proteomes" id="UP000594262"/>
    </source>
</evidence>
<feature type="region of interest" description="Disordered" evidence="1">
    <location>
        <begin position="793"/>
        <end position="829"/>
    </location>
</feature>
<proteinExistence type="predicted"/>
<feature type="compositionally biased region" description="Polar residues" evidence="1">
    <location>
        <begin position="1"/>
        <end position="10"/>
    </location>
</feature>